<evidence type="ECO:0000313" key="1">
    <source>
        <dbReference type="EMBL" id="OLQ11952.1"/>
    </source>
</evidence>
<protein>
    <submittedName>
        <fullName evidence="1">Uncharacterized protein</fullName>
    </submittedName>
</protein>
<keyword evidence="2" id="KW-1185">Reference proteome</keyword>
<reference evidence="1 2" key="1">
    <citation type="submission" date="2016-02" db="EMBL/GenBank/DDBJ databases">
        <title>Genome analysis of coral dinoflagellate symbionts highlights evolutionary adaptations to a symbiotic lifestyle.</title>
        <authorList>
            <person name="Aranda M."/>
            <person name="Li Y."/>
            <person name="Liew Y.J."/>
            <person name="Baumgarten S."/>
            <person name="Simakov O."/>
            <person name="Wilson M."/>
            <person name="Piel J."/>
            <person name="Ashoor H."/>
            <person name="Bougouffa S."/>
            <person name="Bajic V.B."/>
            <person name="Ryu T."/>
            <person name="Ravasi T."/>
            <person name="Bayer T."/>
            <person name="Micklem G."/>
            <person name="Kim H."/>
            <person name="Bhak J."/>
            <person name="Lajeunesse T.C."/>
            <person name="Voolstra C.R."/>
        </authorList>
    </citation>
    <scope>NUCLEOTIDE SEQUENCE [LARGE SCALE GENOMIC DNA]</scope>
    <source>
        <strain evidence="1 2">CCMP2467</strain>
    </source>
</reference>
<comment type="caution">
    <text evidence="1">The sequence shown here is derived from an EMBL/GenBank/DDBJ whole genome shotgun (WGS) entry which is preliminary data.</text>
</comment>
<organism evidence="1 2">
    <name type="scientific">Symbiodinium microadriaticum</name>
    <name type="common">Dinoflagellate</name>
    <name type="synonym">Zooxanthella microadriatica</name>
    <dbReference type="NCBI Taxonomy" id="2951"/>
    <lineage>
        <taxon>Eukaryota</taxon>
        <taxon>Sar</taxon>
        <taxon>Alveolata</taxon>
        <taxon>Dinophyceae</taxon>
        <taxon>Suessiales</taxon>
        <taxon>Symbiodiniaceae</taxon>
        <taxon>Symbiodinium</taxon>
    </lineage>
</organism>
<name>A0A1Q9EX44_SYMMI</name>
<dbReference type="AlphaFoldDB" id="A0A1Q9EX44"/>
<sequence length="77" mass="8552">MIPASAEAHHDVWLGTPDGIGWTLQRFTHRRESRYDVVEERATWEPRQSMGAVADATGRVKVFGGRLDIEAAEGTSD</sequence>
<dbReference type="EMBL" id="LSRX01000051">
    <property type="protein sequence ID" value="OLQ11952.1"/>
    <property type="molecule type" value="Genomic_DNA"/>
</dbReference>
<accession>A0A1Q9EX44</accession>
<dbReference type="Proteomes" id="UP000186817">
    <property type="component" value="Unassembled WGS sequence"/>
</dbReference>
<evidence type="ECO:0000313" key="2">
    <source>
        <dbReference type="Proteomes" id="UP000186817"/>
    </source>
</evidence>
<gene>
    <name evidence="1" type="ORF">AK812_SmicGene4204</name>
</gene>
<proteinExistence type="predicted"/>